<keyword evidence="2" id="KW-1185">Reference proteome</keyword>
<comment type="caution">
    <text evidence="1">The sequence shown here is derived from an EMBL/GenBank/DDBJ whole genome shotgun (WGS) entry which is preliminary data.</text>
</comment>
<proteinExistence type="predicted"/>
<reference evidence="1 2" key="1">
    <citation type="journal article" date="2022" name="G3 (Bethesda)">
        <title>Enemy or ally: a genomic approach to elucidate the lifestyle of Phyllosticta citrichinaensis.</title>
        <authorList>
            <person name="Buijs V.A."/>
            <person name="Groenewald J.Z."/>
            <person name="Haridas S."/>
            <person name="LaButti K.M."/>
            <person name="Lipzen A."/>
            <person name="Martin F.M."/>
            <person name="Barry K."/>
            <person name="Grigoriev I.V."/>
            <person name="Crous P.W."/>
            <person name="Seidl M.F."/>
        </authorList>
    </citation>
    <scope>NUCLEOTIDE SEQUENCE [LARGE SCALE GENOMIC DNA]</scope>
    <source>
        <strain evidence="1 2">CBS 129764</strain>
    </source>
</reference>
<organism evidence="1 2">
    <name type="scientific">Phyllosticta citrichinensis</name>
    <dbReference type="NCBI Taxonomy" id="1130410"/>
    <lineage>
        <taxon>Eukaryota</taxon>
        <taxon>Fungi</taxon>
        <taxon>Dikarya</taxon>
        <taxon>Ascomycota</taxon>
        <taxon>Pezizomycotina</taxon>
        <taxon>Dothideomycetes</taxon>
        <taxon>Dothideomycetes incertae sedis</taxon>
        <taxon>Botryosphaeriales</taxon>
        <taxon>Phyllostictaceae</taxon>
        <taxon>Phyllosticta</taxon>
    </lineage>
</organism>
<protein>
    <submittedName>
        <fullName evidence="1">Uncharacterized protein</fullName>
    </submittedName>
</protein>
<name>A0ABR1Y6H1_9PEZI</name>
<sequence length="223" mass="24945">MEERCLKTDGPGQACQTRRSFWAFRALGAAHVRLKAHGVEVRVCKAVPRTRIGLAVNATHRSCTFLDEADGDTVRQTGLCLDGIRAQQHWSLCATLASFQGFRLLSPALSNEAQQVQQHSGLTFVDNSKGALEAIEEVSQVLDETFKEIDFEGSLSERLDKYQTRLNEEAEKYANSSIDSCHTKNRWTCDNHEGDLISIAWKCSAGTHDSSYATELQDYQFRL</sequence>
<dbReference type="Proteomes" id="UP001456524">
    <property type="component" value="Unassembled WGS sequence"/>
</dbReference>
<evidence type="ECO:0000313" key="1">
    <source>
        <dbReference type="EMBL" id="KAK8177502.1"/>
    </source>
</evidence>
<evidence type="ECO:0000313" key="2">
    <source>
        <dbReference type="Proteomes" id="UP001456524"/>
    </source>
</evidence>
<accession>A0ABR1Y6H1</accession>
<gene>
    <name evidence="1" type="ORF">IWX90DRAFT_20093</name>
</gene>
<dbReference type="EMBL" id="JBBWUH010000001">
    <property type="protein sequence ID" value="KAK8177502.1"/>
    <property type="molecule type" value="Genomic_DNA"/>
</dbReference>